<keyword evidence="4" id="KW-0732">Signal</keyword>
<dbReference type="GO" id="GO:0005509">
    <property type="term" value="F:calcium ion binding"/>
    <property type="evidence" value="ECO:0007669"/>
    <property type="project" value="InterPro"/>
</dbReference>
<accession>A0A401YWZ1</accession>
<dbReference type="SUPFAM" id="SSF51120">
    <property type="entry name" value="beta-Roll"/>
    <property type="match status" value="1"/>
</dbReference>
<sequence length="320" mass="32105">MFAGRRWALPAALLLVSASTTGAAAAGAAGAASAYVVPTVVYVEGGVLHVTSSPGTTSNIWMYRRVGQTWGVHDSIAGVAFGKGCAPFDTDWATCDGVSSVVVDIGDGDDRAYVWGSAQTPCRLLGGTGNDNLEAEYCRIEGGTGNDTILVNEGASADGGDGDDWFVARYLTTTAPRDIRGGLGEDGVSFTESATAALTVTLDDVADDGQAGAKVINVHADIEQVNGGPGADSIAGYAAANHIRGFGGNDRLFGGGGNDVIEGGDGDDDLRGGDGNDVLQGGDGNDNLKGGPGTDTLSGGPGVDDCDPGSDSEPLPPDCE</sequence>
<evidence type="ECO:0000256" key="4">
    <source>
        <dbReference type="SAM" id="SignalP"/>
    </source>
</evidence>
<evidence type="ECO:0000313" key="6">
    <source>
        <dbReference type="Proteomes" id="UP000286931"/>
    </source>
</evidence>
<dbReference type="PROSITE" id="PS00330">
    <property type="entry name" value="HEMOLYSIN_CALCIUM"/>
    <property type="match status" value="4"/>
</dbReference>
<feature type="signal peptide" evidence="4">
    <location>
        <begin position="1"/>
        <end position="25"/>
    </location>
</feature>
<keyword evidence="6" id="KW-1185">Reference proteome</keyword>
<name>A0A401YWZ1_9ACTN</name>
<dbReference type="RefSeq" id="WP_126640969.1">
    <property type="nucleotide sequence ID" value="NZ_BIFH01000031.1"/>
</dbReference>
<dbReference type="InterPro" id="IPR050557">
    <property type="entry name" value="RTX_toxin/Mannuronan_C5-epim"/>
</dbReference>
<dbReference type="InterPro" id="IPR018511">
    <property type="entry name" value="Hemolysin-typ_Ca-bd_CS"/>
</dbReference>
<dbReference type="GO" id="GO:0005576">
    <property type="term" value="C:extracellular region"/>
    <property type="evidence" value="ECO:0007669"/>
    <property type="project" value="UniProtKB-SubCell"/>
</dbReference>
<evidence type="ECO:0000256" key="2">
    <source>
        <dbReference type="ARBA" id="ARBA00022525"/>
    </source>
</evidence>
<dbReference type="InterPro" id="IPR011049">
    <property type="entry name" value="Serralysin-like_metalloprot_C"/>
</dbReference>
<evidence type="ECO:0000313" key="5">
    <source>
        <dbReference type="EMBL" id="GCD99133.1"/>
    </source>
</evidence>
<feature type="region of interest" description="Disordered" evidence="3">
    <location>
        <begin position="257"/>
        <end position="320"/>
    </location>
</feature>
<comment type="caution">
    <text evidence="5">The sequence shown here is derived from an EMBL/GenBank/DDBJ whole genome shotgun (WGS) entry which is preliminary data.</text>
</comment>
<dbReference type="PANTHER" id="PTHR38340:SF1">
    <property type="entry name" value="S-LAYER PROTEIN"/>
    <property type="match status" value="1"/>
</dbReference>
<evidence type="ECO:0000256" key="3">
    <source>
        <dbReference type="SAM" id="MobiDB-lite"/>
    </source>
</evidence>
<dbReference type="Gene3D" id="2.150.10.10">
    <property type="entry name" value="Serralysin-like metalloprotease, C-terminal"/>
    <property type="match status" value="3"/>
</dbReference>
<evidence type="ECO:0000256" key="1">
    <source>
        <dbReference type="ARBA" id="ARBA00004613"/>
    </source>
</evidence>
<dbReference type="OrthoDB" id="4130815at2"/>
<organism evidence="5 6">
    <name type="scientific">Embleya hyalina</name>
    <dbReference type="NCBI Taxonomy" id="516124"/>
    <lineage>
        <taxon>Bacteria</taxon>
        <taxon>Bacillati</taxon>
        <taxon>Actinomycetota</taxon>
        <taxon>Actinomycetes</taxon>
        <taxon>Kitasatosporales</taxon>
        <taxon>Streptomycetaceae</taxon>
        <taxon>Embleya</taxon>
    </lineage>
</organism>
<dbReference type="Pfam" id="PF00353">
    <property type="entry name" value="HemolysinCabind"/>
    <property type="match status" value="3"/>
</dbReference>
<dbReference type="Proteomes" id="UP000286931">
    <property type="component" value="Unassembled WGS sequence"/>
</dbReference>
<dbReference type="PANTHER" id="PTHR38340">
    <property type="entry name" value="S-LAYER PROTEIN"/>
    <property type="match status" value="1"/>
</dbReference>
<dbReference type="InterPro" id="IPR001343">
    <property type="entry name" value="Hemolysn_Ca-bd"/>
</dbReference>
<dbReference type="AlphaFoldDB" id="A0A401YWZ1"/>
<feature type="chain" id="PRO_5019237461" evidence="4">
    <location>
        <begin position="26"/>
        <end position="320"/>
    </location>
</feature>
<keyword evidence="2" id="KW-0964">Secreted</keyword>
<dbReference type="PRINTS" id="PR00313">
    <property type="entry name" value="CABNDNGRPT"/>
</dbReference>
<dbReference type="EMBL" id="BIFH01000031">
    <property type="protein sequence ID" value="GCD99133.1"/>
    <property type="molecule type" value="Genomic_DNA"/>
</dbReference>
<gene>
    <name evidence="5" type="primary">ltxA_1</name>
    <name evidence="5" type="ORF">EHYA_06845</name>
</gene>
<reference evidence="5 6" key="1">
    <citation type="submission" date="2018-12" db="EMBL/GenBank/DDBJ databases">
        <title>Draft genome sequence of Embleya hyalina NBRC 13850T.</title>
        <authorList>
            <person name="Komaki H."/>
            <person name="Hosoyama A."/>
            <person name="Kimura A."/>
            <person name="Ichikawa N."/>
            <person name="Tamura T."/>
        </authorList>
    </citation>
    <scope>NUCLEOTIDE SEQUENCE [LARGE SCALE GENOMIC DNA]</scope>
    <source>
        <strain evidence="5 6">NBRC 13850</strain>
    </source>
</reference>
<comment type="subcellular location">
    <subcellularLocation>
        <location evidence="1">Secreted</location>
    </subcellularLocation>
</comment>
<protein>
    <submittedName>
        <fullName evidence="5">Leukotoxin</fullName>
    </submittedName>
</protein>
<proteinExistence type="predicted"/>